<keyword evidence="3" id="KW-1185">Reference proteome</keyword>
<dbReference type="STRING" id="429701.A0A2G9H8Y8"/>
<dbReference type="GO" id="GO:1990837">
    <property type="term" value="F:sequence-specific double-stranded DNA binding"/>
    <property type="evidence" value="ECO:0007669"/>
    <property type="project" value="TreeGrafter"/>
</dbReference>
<dbReference type="PANTHER" id="PTHR34396:SF25">
    <property type="entry name" value="BOUNDARY ELEMENT ASSOCIATED FACTOR"/>
    <property type="match status" value="1"/>
</dbReference>
<dbReference type="GO" id="GO:0005634">
    <property type="term" value="C:nucleus"/>
    <property type="evidence" value="ECO:0007669"/>
    <property type="project" value="TreeGrafter"/>
</dbReference>
<dbReference type="InterPro" id="IPR053031">
    <property type="entry name" value="Cuticle_assoc_protein"/>
</dbReference>
<protein>
    <recommendedName>
        <fullName evidence="4">BED-type domain-containing protein</fullName>
    </recommendedName>
</protein>
<sequence>MPPTEESSFRFFSSSLHLYTLATSSTRRHSTTKSSHCPSPTIMSCEQISSRKAMDVNENSSPVIKESPDALTASQAPNEGGSSKRKLTLVVWNHFKREKIDGKWKAICKYCNGKLLGELKQGTSHLHIWNK</sequence>
<evidence type="ECO:0008006" key="4">
    <source>
        <dbReference type="Google" id="ProtNLM"/>
    </source>
</evidence>
<name>A0A2G9H8Y8_9LAMI</name>
<dbReference type="AlphaFoldDB" id="A0A2G9H8Y8"/>
<organism evidence="2 3">
    <name type="scientific">Handroanthus impetiginosus</name>
    <dbReference type="NCBI Taxonomy" id="429701"/>
    <lineage>
        <taxon>Eukaryota</taxon>
        <taxon>Viridiplantae</taxon>
        <taxon>Streptophyta</taxon>
        <taxon>Embryophyta</taxon>
        <taxon>Tracheophyta</taxon>
        <taxon>Spermatophyta</taxon>
        <taxon>Magnoliopsida</taxon>
        <taxon>eudicotyledons</taxon>
        <taxon>Gunneridae</taxon>
        <taxon>Pentapetalae</taxon>
        <taxon>asterids</taxon>
        <taxon>lamiids</taxon>
        <taxon>Lamiales</taxon>
        <taxon>Bignoniaceae</taxon>
        <taxon>Crescentiina</taxon>
        <taxon>Tabebuia alliance</taxon>
        <taxon>Handroanthus</taxon>
    </lineage>
</organism>
<dbReference type="Proteomes" id="UP000231279">
    <property type="component" value="Unassembled WGS sequence"/>
</dbReference>
<proteinExistence type="predicted"/>
<dbReference type="EMBL" id="NKXS01002382">
    <property type="protein sequence ID" value="PIN13943.1"/>
    <property type="molecule type" value="Genomic_DNA"/>
</dbReference>
<dbReference type="PANTHER" id="PTHR34396">
    <property type="entry name" value="OS03G0264950 PROTEIN-RELATED"/>
    <property type="match status" value="1"/>
</dbReference>
<feature type="region of interest" description="Disordered" evidence="1">
    <location>
        <begin position="55"/>
        <end position="83"/>
    </location>
</feature>
<reference evidence="3" key="1">
    <citation type="journal article" date="2018" name="Gigascience">
        <title>Genome assembly of the Pink Ipe (Handroanthus impetiginosus, Bignoniaceae), a highly valued, ecologically keystone Neotropical timber forest tree.</title>
        <authorList>
            <person name="Silva-Junior O.B."/>
            <person name="Grattapaglia D."/>
            <person name="Novaes E."/>
            <person name="Collevatti R.G."/>
        </authorList>
    </citation>
    <scope>NUCLEOTIDE SEQUENCE [LARGE SCALE GENOMIC DNA]</scope>
    <source>
        <strain evidence="3">cv. UFG-1</strain>
    </source>
</reference>
<accession>A0A2G9H8Y8</accession>
<evidence type="ECO:0000256" key="1">
    <source>
        <dbReference type="SAM" id="MobiDB-lite"/>
    </source>
</evidence>
<evidence type="ECO:0000313" key="3">
    <source>
        <dbReference type="Proteomes" id="UP000231279"/>
    </source>
</evidence>
<dbReference type="OrthoDB" id="1900170at2759"/>
<gene>
    <name evidence="2" type="ORF">CDL12_13437</name>
</gene>
<dbReference type="GO" id="GO:0006357">
    <property type="term" value="P:regulation of transcription by RNA polymerase II"/>
    <property type="evidence" value="ECO:0007669"/>
    <property type="project" value="TreeGrafter"/>
</dbReference>
<evidence type="ECO:0000313" key="2">
    <source>
        <dbReference type="EMBL" id="PIN13943.1"/>
    </source>
</evidence>
<comment type="caution">
    <text evidence="2">The sequence shown here is derived from an EMBL/GenBank/DDBJ whole genome shotgun (WGS) entry which is preliminary data.</text>
</comment>
<feature type="compositionally biased region" description="Polar residues" evidence="1">
    <location>
        <begin position="72"/>
        <end position="81"/>
    </location>
</feature>